<reference evidence="2 3" key="1">
    <citation type="submission" date="2023-07" db="EMBL/GenBank/DDBJ databases">
        <title>Genomic Encyclopedia of Type Strains, Phase IV (KMG-IV): sequencing the most valuable type-strain genomes for metagenomic binning, comparative biology and taxonomic classification.</title>
        <authorList>
            <person name="Goeker M."/>
        </authorList>
    </citation>
    <scope>NUCLEOTIDE SEQUENCE [LARGE SCALE GENOMIC DNA]</scope>
    <source>
        <strain evidence="2 3">DSM 5896</strain>
    </source>
</reference>
<feature type="transmembrane region" description="Helical" evidence="1">
    <location>
        <begin position="28"/>
        <end position="51"/>
    </location>
</feature>
<keyword evidence="3" id="KW-1185">Reference proteome</keyword>
<accession>A0ABU0F9Y7</accession>
<protein>
    <recommendedName>
        <fullName evidence="4">Bacterial Pleckstrin homology domain-containing protein</fullName>
    </recommendedName>
</protein>
<dbReference type="RefSeq" id="WP_307422343.1">
    <property type="nucleotide sequence ID" value="NZ_JAUSVK010000001.1"/>
</dbReference>
<dbReference type="Proteomes" id="UP001237448">
    <property type="component" value="Unassembled WGS sequence"/>
</dbReference>
<keyword evidence="1" id="KW-0812">Transmembrane</keyword>
<evidence type="ECO:0008006" key="4">
    <source>
        <dbReference type="Google" id="ProtNLM"/>
    </source>
</evidence>
<keyword evidence="1" id="KW-0472">Membrane</keyword>
<evidence type="ECO:0000313" key="3">
    <source>
        <dbReference type="Proteomes" id="UP001237448"/>
    </source>
</evidence>
<keyword evidence="1" id="KW-1133">Transmembrane helix</keyword>
<proteinExistence type="predicted"/>
<organism evidence="2 3">
    <name type="scientific">Labrys monachus</name>
    <dbReference type="NCBI Taxonomy" id="217067"/>
    <lineage>
        <taxon>Bacteria</taxon>
        <taxon>Pseudomonadati</taxon>
        <taxon>Pseudomonadota</taxon>
        <taxon>Alphaproteobacteria</taxon>
        <taxon>Hyphomicrobiales</taxon>
        <taxon>Xanthobacteraceae</taxon>
        <taxon>Labrys</taxon>
    </lineage>
</organism>
<comment type="caution">
    <text evidence="2">The sequence shown here is derived from an EMBL/GenBank/DDBJ whole genome shotgun (WGS) entry which is preliminary data.</text>
</comment>
<sequence length="159" mass="17362">MLFLLVWLCGWTLGGVMAMYNLLSRPFQPFLAIWLCAWLAGEGFALASLGWMSTGAEILRLAGSDLEVSYRMLGFTRSKLYRGTAISDLSAGVAPVFTRNGRYGQMSLPFFGGNKTGSVKFIYGAQTIYLAAGLDEAEGQFIVERLSKRLPVTAGVRKS</sequence>
<gene>
    <name evidence="2" type="ORF">J3R73_000662</name>
</gene>
<name>A0ABU0F9Y7_9HYPH</name>
<dbReference type="EMBL" id="JAUSVK010000001">
    <property type="protein sequence ID" value="MDQ0390870.1"/>
    <property type="molecule type" value="Genomic_DNA"/>
</dbReference>
<evidence type="ECO:0000256" key="1">
    <source>
        <dbReference type="SAM" id="Phobius"/>
    </source>
</evidence>
<evidence type="ECO:0000313" key="2">
    <source>
        <dbReference type="EMBL" id="MDQ0390870.1"/>
    </source>
</evidence>